<evidence type="ECO:0000313" key="1">
    <source>
        <dbReference type="EMBL" id="HAJ5961123.1"/>
    </source>
</evidence>
<name>A0A3E1W0Z9_ECOLX</name>
<accession>A0A3E1W0Z9</accession>
<proteinExistence type="predicted"/>
<dbReference type="Proteomes" id="UP000846355">
    <property type="component" value="Unassembled WGS sequence"/>
</dbReference>
<dbReference type="AlphaFoldDB" id="A0A3E1W0Z9"/>
<sequence>MAFFYVHYVLIYHTVTSLTYVFVPLDFRPRVTNLNSKKESVYYCKSIGIDRLSYLSVKMACDKYSALGCDK</sequence>
<organism evidence="1">
    <name type="scientific">Escherichia coli</name>
    <dbReference type="NCBI Taxonomy" id="562"/>
    <lineage>
        <taxon>Bacteria</taxon>
        <taxon>Pseudomonadati</taxon>
        <taxon>Pseudomonadota</taxon>
        <taxon>Gammaproteobacteria</taxon>
        <taxon>Enterobacterales</taxon>
        <taxon>Enterobacteriaceae</taxon>
        <taxon>Escherichia</taxon>
    </lineage>
</organism>
<reference evidence="1" key="2">
    <citation type="submission" date="2018-12" db="EMBL/GenBank/DDBJ databases">
        <authorList>
            <consortium name="NCBI Pathogen Detection Project"/>
        </authorList>
    </citation>
    <scope>NUCLEOTIDE SEQUENCE</scope>
    <source>
        <strain evidence="1">EuSCAPE_DE065</strain>
    </source>
</reference>
<gene>
    <name evidence="1" type="ORF">HMV95_23200</name>
</gene>
<reference evidence="1" key="1">
    <citation type="journal article" date="2018" name="Genome Biol.">
        <title>SKESA: strategic k-mer extension for scrupulous assemblies.</title>
        <authorList>
            <person name="Souvorov A."/>
            <person name="Agarwala R."/>
            <person name="Lipman D.J."/>
        </authorList>
    </citation>
    <scope>NUCLEOTIDE SEQUENCE [LARGE SCALE GENOMIC DNA]</scope>
    <source>
        <strain evidence="1">EuSCAPE_DE065</strain>
    </source>
</reference>
<dbReference type="EMBL" id="DABHXT010000064">
    <property type="protein sequence ID" value="HAJ5961123.1"/>
    <property type="molecule type" value="Genomic_DNA"/>
</dbReference>
<comment type="caution">
    <text evidence="1">The sequence shown here is derived from an EMBL/GenBank/DDBJ whole genome shotgun (WGS) entry which is preliminary data.</text>
</comment>
<protein>
    <submittedName>
        <fullName evidence="1">Uncharacterized protein</fullName>
    </submittedName>
</protein>